<protein>
    <submittedName>
        <fullName evidence="1">Uncharacterized protein</fullName>
    </submittedName>
</protein>
<name>A0A2A2AXF8_9BURK</name>
<sequence>MNYGADRYCKLFVSGAADDEALSAAVNAALRESAERTAAGADAVPVLDITVHAQVRHLPLDDGQDDFTRWRHYLDIDAAQEDVRFDVYLDALARLVAALRARGWRTVAACDFEAQLETAVQAILAGKGEP</sequence>
<organism evidence="1 2">
    <name type="scientific">Vandammella animalimorsus</name>
    <dbReference type="NCBI Taxonomy" id="2029117"/>
    <lineage>
        <taxon>Bacteria</taxon>
        <taxon>Pseudomonadati</taxon>
        <taxon>Pseudomonadota</taxon>
        <taxon>Betaproteobacteria</taxon>
        <taxon>Burkholderiales</taxon>
        <taxon>Comamonadaceae</taxon>
        <taxon>Vandammella</taxon>
    </lineage>
</organism>
<evidence type="ECO:0000313" key="2">
    <source>
        <dbReference type="Proteomes" id="UP000218439"/>
    </source>
</evidence>
<accession>A0A2A2AXF8</accession>
<proteinExistence type="predicted"/>
<reference evidence="1 2" key="1">
    <citation type="submission" date="2017-08" db="EMBL/GenBank/DDBJ databases">
        <title>WGS of Clinical strains of the CDC Group NO-1 linked to zoonotic infections in humans.</title>
        <authorList>
            <person name="Bernier A.-M."/>
            <person name="Bernard K."/>
        </authorList>
    </citation>
    <scope>NUCLEOTIDE SEQUENCE [LARGE SCALE GENOMIC DNA]</scope>
    <source>
        <strain evidence="1 2">NML120219</strain>
    </source>
</reference>
<comment type="caution">
    <text evidence="1">The sequence shown here is derived from an EMBL/GenBank/DDBJ whole genome shotgun (WGS) entry which is preliminary data.</text>
</comment>
<gene>
    <name evidence="1" type="ORF">CK621_09460</name>
</gene>
<dbReference type="Proteomes" id="UP000218439">
    <property type="component" value="Unassembled WGS sequence"/>
</dbReference>
<dbReference type="AlphaFoldDB" id="A0A2A2AXF8"/>
<evidence type="ECO:0000313" key="1">
    <source>
        <dbReference type="EMBL" id="PAT42394.1"/>
    </source>
</evidence>
<dbReference type="RefSeq" id="WP_095552199.1">
    <property type="nucleotide sequence ID" value="NZ_NSJE01000014.1"/>
</dbReference>
<dbReference type="EMBL" id="NSJE01000014">
    <property type="protein sequence ID" value="PAT42394.1"/>
    <property type="molecule type" value="Genomic_DNA"/>
</dbReference>